<dbReference type="PANTHER" id="PTHR46124:SF2">
    <property type="entry name" value="D-AMINOACYL-TRNA DEACYLASE"/>
    <property type="match status" value="1"/>
</dbReference>
<dbReference type="PROSITE" id="PS01091">
    <property type="entry name" value="TATD_3"/>
    <property type="match status" value="1"/>
</dbReference>
<dbReference type="HOGENOM" id="CLU_031506_5_1_6"/>
<dbReference type="InterPro" id="IPR032466">
    <property type="entry name" value="Metal_Hydrolase"/>
</dbReference>
<dbReference type="Proteomes" id="UP000028487">
    <property type="component" value="Unassembled WGS sequence"/>
</dbReference>
<dbReference type="PIRSF" id="PIRSF005902">
    <property type="entry name" value="DNase_TatD"/>
    <property type="match status" value="1"/>
</dbReference>
<feature type="binding site" evidence="3">
    <location>
        <position position="18"/>
    </location>
    <ligand>
        <name>a divalent metal cation</name>
        <dbReference type="ChEBI" id="CHEBI:60240"/>
        <label>1</label>
    </ligand>
</feature>
<organism evidence="4">
    <name type="scientific">Xenorhabdus bovienii str. feltiae Moldova</name>
    <dbReference type="NCBI Taxonomy" id="1398200"/>
    <lineage>
        <taxon>Bacteria</taxon>
        <taxon>Pseudomonadati</taxon>
        <taxon>Pseudomonadota</taxon>
        <taxon>Gammaproteobacteria</taxon>
        <taxon>Enterobacterales</taxon>
        <taxon>Morganellaceae</taxon>
        <taxon>Xenorhabdus</taxon>
    </lineage>
</organism>
<protein>
    <submittedName>
        <fullName evidence="4">TatD-related deoxyribonuclease</fullName>
    </submittedName>
</protein>
<evidence type="ECO:0000256" key="2">
    <source>
        <dbReference type="ARBA" id="ARBA00022801"/>
    </source>
</evidence>
<keyword evidence="2" id="KW-0378">Hydrolase</keyword>
<dbReference type="GO" id="GO:0046872">
    <property type="term" value="F:metal ion binding"/>
    <property type="evidence" value="ECO:0007669"/>
    <property type="project" value="UniProtKB-KW"/>
</dbReference>
<evidence type="ECO:0000256" key="3">
    <source>
        <dbReference type="PIRSR" id="PIRSR005902-1"/>
    </source>
</evidence>
<feature type="binding site" evidence="3">
    <location>
        <position position="133"/>
    </location>
    <ligand>
        <name>a divalent metal cation</name>
        <dbReference type="ChEBI" id="CHEBI:60240"/>
        <label>2</label>
    </ligand>
</feature>
<dbReference type="NCBIfam" id="NF041926">
    <property type="entry name" value="QatD"/>
    <property type="match status" value="1"/>
</dbReference>
<dbReference type="CDD" id="cd01310">
    <property type="entry name" value="TatD_DNAse"/>
    <property type="match status" value="1"/>
</dbReference>
<accession>A0A077NZ32</accession>
<dbReference type="Gene3D" id="3.20.20.140">
    <property type="entry name" value="Metal-dependent hydrolases"/>
    <property type="match status" value="1"/>
</dbReference>
<feature type="binding site" evidence="3">
    <location>
        <position position="16"/>
    </location>
    <ligand>
        <name>a divalent metal cation</name>
        <dbReference type="ChEBI" id="CHEBI:60240"/>
        <label>1</label>
    </ligand>
</feature>
<dbReference type="PANTHER" id="PTHR46124">
    <property type="entry name" value="D-AMINOACYL-TRNA DEACYLASE"/>
    <property type="match status" value="1"/>
</dbReference>
<dbReference type="AlphaFoldDB" id="A0A077NZ32"/>
<dbReference type="InterPro" id="IPR049677">
    <property type="entry name" value="QatD"/>
</dbReference>
<evidence type="ECO:0000256" key="1">
    <source>
        <dbReference type="ARBA" id="ARBA00009275"/>
    </source>
</evidence>
<dbReference type="SUPFAM" id="SSF51556">
    <property type="entry name" value="Metallo-dependent hydrolases"/>
    <property type="match status" value="1"/>
</dbReference>
<dbReference type="Pfam" id="PF01026">
    <property type="entry name" value="TatD_DNase"/>
    <property type="match status" value="1"/>
</dbReference>
<dbReference type="GO" id="GO:0016788">
    <property type="term" value="F:hydrolase activity, acting on ester bonds"/>
    <property type="evidence" value="ECO:0007669"/>
    <property type="project" value="InterPro"/>
</dbReference>
<comment type="caution">
    <text evidence="4">The sequence shown here is derived from an EMBL/GenBank/DDBJ whole genome shotgun (WGS) entry which is preliminary data.</text>
</comment>
<comment type="similarity">
    <text evidence="1">Belongs to the metallo-dependent hydrolases superfamily. TatD-type hydrolase family.</text>
</comment>
<dbReference type="InterPro" id="IPR001130">
    <property type="entry name" value="TatD-like"/>
</dbReference>
<sequence>MIPTKQKISPRWVDFHCHLDLYPDHEALIAECERARVATLAVTTTPKAWFRNWELTVDSPFVRVGLGLHPQLVSEREGELALLERYLPSARYVGEIGLDAGPRFYRSFEAQERVFTRILHACAEQGNKILSIHSVRAATKVLGHLEKSNLLENGQAILHWFTGTAAEARRAAELGCYFSVNEEMLQSAKHRKLIGSLPLNRLLTETDGPFVQSKGTAVRPRDVHRAVNEIALLHNISNEIAASVILNNFKRLVTTGSSVLR</sequence>
<feature type="binding site" evidence="3">
    <location>
        <position position="159"/>
    </location>
    <ligand>
        <name>a divalent metal cation</name>
        <dbReference type="ChEBI" id="CHEBI:60240"/>
        <label>2</label>
    </ligand>
</feature>
<feature type="binding site" evidence="3">
    <location>
        <position position="207"/>
    </location>
    <ligand>
        <name>a divalent metal cation</name>
        <dbReference type="ChEBI" id="CHEBI:60240"/>
        <label>1</label>
    </ligand>
</feature>
<reference evidence="4" key="1">
    <citation type="submission" date="2013-07" db="EMBL/GenBank/DDBJ databases">
        <title>Sub-species coevolution in mutualistic symbiosis.</title>
        <authorList>
            <person name="Murfin K."/>
            <person name="Klassen J."/>
            <person name="Lee M."/>
            <person name="Forst S."/>
            <person name="Stock P."/>
            <person name="Goodrich-Blair H."/>
        </authorList>
    </citation>
    <scope>NUCLEOTIDE SEQUENCE [LARGE SCALE GENOMIC DNA]</scope>
    <source>
        <strain evidence="4">Feltiae Moldova</strain>
    </source>
</reference>
<dbReference type="EMBL" id="CBSV010000259">
    <property type="protein sequence ID" value="CDH03763.1"/>
    <property type="molecule type" value="Genomic_DNA"/>
</dbReference>
<gene>
    <name evidence="4" type="ORF">XBFM1_840012</name>
</gene>
<evidence type="ECO:0000313" key="4">
    <source>
        <dbReference type="EMBL" id="CDH03763.1"/>
    </source>
</evidence>
<proteinExistence type="inferred from homology"/>
<dbReference type="InterPro" id="IPR018228">
    <property type="entry name" value="DNase_TatD-rel_CS"/>
</dbReference>
<name>A0A077NZ32_XENBV</name>
<dbReference type="RefSeq" id="WP_038222434.1">
    <property type="nucleotide sequence ID" value="NZ_CAWLWD010000075.1"/>
</dbReference>
<feature type="binding site" evidence="3">
    <location>
        <position position="95"/>
    </location>
    <ligand>
        <name>a divalent metal cation</name>
        <dbReference type="ChEBI" id="CHEBI:60240"/>
        <label>1</label>
    </ligand>
</feature>
<keyword evidence="3" id="KW-0479">Metal-binding</keyword>